<dbReference type="GO" id="GO:0004523">
    <property type="term" value="F:RNA-DNA hybrid ribonuclease activity"/>
    <property type="evidence" value="ECO:0007669"/>
    <property type="project" value="UniProtKB-UniRule"/>
</dbReference>
<dbReference type="GO" id="GO:0030145">
    <property type="term" value="F:manganese ion binding"/>
    <property type="evidence" value="ECO:0007669"/>
    <property type="project" value="UniProtKB-UniRule"/>
</dbReference>
<dbReference type="Proteomes" id="UP000191554">
    <property type="component" value="Unassembled WGS sequence"/>
</dbReference>
<evidence type="ECO:0000256" key="2">
    <source>
        <dbReference type="ARBA" id="ARBA00001946"/>
    </source>
</evidence>
<organism evidence="18 19">
    <name type="scientific">Ruminiclostridium hungatei</name>
    <name type="common">Clostridium hungatei</name>
    <dbReference type="NCBI Taxonomy" id="48256"/>
    <lineage>
        <taxon>Bacteria</taxon>
        <taxon>Bacillati</taxon>
        <taxon>Bacillota</taxon>
        <taxon>Clostridia</taxon>
        <taxon>Eubacteriales</taxon>
        <taxon>Oscillospiraceae</taxon>
        <taxon>Ruminiclostridium</taxon>
    </lineage>
</organism>
<dbReference type="AlphaFoldDB" id="A0A1V4SG90"/>
<gene>
    <name evidence="14 18" type="primary">rnhB</name>
    <name evidence="18" type="ORF">CLHUN_36200</name>
</gene>
<evidence type="ECO:0000256" key="9">
    <source>
        <dbReference type="ARBA" id="ARBA00022722"/>
    </source>
</evidence>
<evidence type="ECO:0000256" key="8">
    <source>
        <dbReference type="ARBA" id="ARBA00022490"/>
    </source>
</evidence>
<dbReference type="PANTHER" id="PTHR10954:SF18">
    <property type="entry name" value="RIBONUCLEASE HII"/>
    <property type="match status" value="1"/>
</dbReference>
<evidence type="ECO:0000256" key="3">
    <source>
        <dbReference type="ARBA" id="ARBA00004065"/>
    </source>
</evidence>
<comment type="function">
    <text evidence="3 14 16">Endonuclease that specifically degrades the RNA of RNA-DNA hybrids.</text>
</comment>
<evidence type="ECO:0000256" key="11">
    <source>
        <dbReference type="ARBA" id="ARBA00022759"/>
    </source>
</evidence>
<feature type="binding site" evidence="14 15">
    <location>
        <position position="8"/>
    </location>
    <ligand>
        <name>a divalent metal cation</name>
        <dbReference type="ChEBI" id="CHEBI:60240"/>
    </ligand>
</feature>
<evidence type="ECO:0000256" key="12">
    <source>
        <dbReference type="ARBA" id="ARBA00022801"/>
    </source>
</evidence>
<dbReference type="InterPro" id="IPR024567">
    <property type="entry name" value="RNase_HII/HIII_dom"/>
</dbReference>
<keyword evidence="19" id="KW-1185">Reference proteome</keyword>
<comment type="caution">
    <text evidence="18">The sequence shown here is derived from an EMBL/GenBank/DDBJ whole genome shotgun (WGS) entry which is preliminary data.</text>
</comment>
<comment type="subcellular location">
    <subcellularLocation>
        <location evidence="4 14">Cytoplasm</location>
    </subcellularLocation>
</comment>
<dbReference type="InterPro" id="IPR012337">
    <property type="entry name" value="RNaseH-like_sf"/>
</dbReference>
<dbReference type="PANTHER" id="PTHR10954">
    <property type="entry name" value="RIBONUCLEASE H2 SUBUNIT A"/>
    <property type="match status" value="1"/>
</dbReference>
<proteinExistence type="inferred from homology"/>
<dbReference type="OrthoDB" id="9803420at2"/>
<reference evidence="18 19" key="1">
    <citation type="submission" date="2017-03" db="EMBL/GenBank/DDBJ databases">
        <title>Genome sequence of Clostridium hungatei DSM 14427.</title>
        <authorList>
            <person name="Poehlein A."/>
            <person name="Daniel R."/>
        </authorList>
    </citation>
    <scope>NUCLEOTIDE SEQUENCE [LARGE SCALE GENOMIC DNA]</scope>
    <source>
        <strain evidence="18 19">DSM 14427</strain>
    </source>
</reference>
<keyword evidence="12 14" id="KW-0378">Hydrolase</keyword>
<keyword evidence="11 14" id="KW-0255">Endonuclease</keyword>
<dbReference type="SUPFAM" id="SSF53098">
    <property type="entry name" value="Ribonuclease H-like"/>
    <property type="match status" value="1"/>
</dbReference>
<keyword evidence="9 14" id="KW-0540">Nuclease</keyword>
<dbReference type="GO" id="GO:0043137">
    <property type="term" value="P:DNA replication, removal of RNA primer"/>
    <property type="evidence" value="ECO:0007669"/>
    <property type="project" value="TreeGrafter"/>
</dbReference>
<sequence length="195" mass="21879">MILECGVDEVGRGSCISGVWVAACILDPERPIEGLKDSKKLSPRKREELAEKIKEKALCWSIGKTSLEEVEELNVHFATLLAMKRAVEGLHIRPDKVFVDGIHAPDINIPVETVVKGDDLIPSISAASILAKVERDSVMLQYHDRYPQYNFQKNKGYLTKEHMLALSEYGPCPAHRKTYEPIRKLLEKQNEAVSG</sequence>
<evidence type="ECO:0000313" key="19">
    <source>
        <dbReference type="Proteomes" id="UP000191554"/>
    </source>
</evidence>
<dbReference type="HAMAP" id="MF_00052_B">
    <property type="entry name" value="RNase_HII_B"/>
    <property type="match status" value="1"/>
</dbReference>
<evidence type="ECO:0000256" key="13">
    <source>
        <dbReference type="ARBA" id="ARBA00023211"/>
    </source>
</evidence>
<dbReference type="RefSeq" id="WP_080066031.1">
    <property type="nucleotide sequence ID" value="NZ_MZGX01000028.1"/>
</dbReference>
<evidence type="ECO:0000256" key="15">
    <source>
        <dbReference type="PROSITE-ProRule" id="PRU01319"/>
    </source>
</evidence>
<feature type="domain" description="RNase H type-2" evidence="17">
    <location>
        <begin position="2"/>
        <end position="191"/>
    </location>
</feature>
<comment type="catalytic activity">
    <reaction evidence="1 14 15 16">
        <text>Endonucleolytic cleavage to 5'-phosphomonoester.</text>
        <dbReference type="EC" id="3.1.26.4"/>
    </reaction>
</comment>
<dbReference type="Gene3D" id="3.30.420.10">
    <property type="entry name" value="Ribonuclease H-like superfamily/Ribonuclease H"/>
    <property type="match status" value="1"/>
</dbReference>
<feature type="binding site" evidence="14 15">
    <location>
        <position position="100"/>
    </location>
    <ligand>
        <name>a divalent metal cation</name>
        <dbReference type="ChEBI" id="CHEBI:60240"/>
    </ligand>
</feature>
<dbReference type="PROSITE" id="PS51975">
    <property type="entry name" value="RNASE_H_2"/>
    <property type="match status" value="1"/>
</dbReference>
<evidence type="ECO:0000256" key="4">
    <source>
        <dbReference type="ARBA" id="ARBA00004496"/>
    </source>
</evidence>
<comment type="cofactor">
    <cofactor evidence="2">
        <name>Mg(2+)</name>
        <dbReference type="ChEBI" id="CHEBI:18420"/>
    </cofactor>
</comment>
<dbReference type="InterPro" id="IPR022898">
    <property type="entry name" value="RNase_HII"/>
</dbReference>
<keyword evidence="8 14" id="KW-0963">Cytoplasm</keyword>
<dbReference type="EMBL" id="MZGX01000028">
    <property type="protein sequence ID" value="OPX42495.1"/>
    <property type="molecule type" value="Genomic_DNA"/>
</dbReference>
<dbReference type="GO" id="GO:0006298">
    <property type="term" value="P:mismatch repair"/>
    <property type="evidence" value="ECO:0007669"/>
    <property type="project" value="TreeGrafter"/>
</dbReference>
<keyword evidence="13 14" id="KW-0464">Manganese</keyword>
<dbReference type="InterPro" id="IPR036397">
    <property type="entry name" value="RNaseH_sf"/>
</dbReference>
<dbReference type="STRING" id="48256.CLHUN_36200"/>
<dbReference type="EC" id="3.1.26.4" evidence="6 14"/>
<evidence type="ECO:0000256" key="10">
    <source>
        <dbReference type="ARBA" id="ARBA00022723"/>
    </source>
</evidence>
<dbReference type="InterPro" id="IPR001352">
    <property type="entry name" value="RNase_HII/HIII"/>
</dbReference>
<dbReference type="GO" id="GO:0032299">
    <property type="term" value="C:ribonuclease H2 complex"/>
    <property type="evidence" value="ECO:0007669"/>
    <property type="project" value="TreeGrafter"/>
</dbReference>
<name>A0A1V4SG90_RUMHU</name>
<comment type="similarity">
    <text evidence="5 14 16">Belongs to the RNase HII family.</text>
</comment>
<evidence type="ECO:0000259" key="17">
    <source>
        <dbReference type="PROSITE" id="PS51975"/>
    </source>
</evidence>
<evidence type="ECO:0000256" key="1">
    <source>
        <dbReference type="ARBA" id="ARBA00000077"/>
    </source>
</evidence>
<dbReference type="Pfam" id="PF01351">
    <property type="entry name" value="RNase_HII"/>
    <property type="match status" value="1"/>
</dbReference>
<comment type="cofactor">
    <cofactor evidence="14 15">
        <name>Mn(2+)</name>
        <dbReference type="ChEBI" id="CHEBI:29035"/>
    </cofactor>
    <cofactor evidence="14 15">
        <name>Mg(2+)</name>
        <dbReference type="ChEBI" id="CHEBI:18420"/>
    </cofactor>
    <text evidence="14 15">Manganese or magnesium. Binds 1 divalent metal ion per monomer in the absence of substrate. May bind a second metal ion after substrate binding.</text>
</comment>
<dbReference type="FunFam" id="3.30.420.10:FF:000006">
    <property type="entry name" value="Ribonuclease HII"/>
    <property type="match status" value="1"/>
</dbReference>
<evidence type="ECO:0000256" key="14">
    <source>
        <dbReference type="HAMAP-Rule" id="MF_00052"/>
    </source>
</evidence>
<dbReference type="NCBIfam" id="NF000595">
    <property type="entry name" value="PRK00015.1-3"/>
    <property type="match status" value="1"/>
</dbReference>
<accession>A0A1V4SG90</accession>
<dbReference type="GO" id="GO:0005737">
    <property type="term" value="C:cytoplasm"/>
    <property type="evidence" value="ECO:0007669"/>
    <property type="project" value="UniProtKB-SubCell"/>
</dbReference>
<evidence type="ECO:0000256" key="6">
    <source>
        <dbReference type="ARBA" id="ARBA00012180"/>
    </source>
</evidence>
<keyword evidence="10 14" id="KW-0479">Metal-binding</keyword>
<dbReference type="NCBIfam" id="NF000596">
    <property type="entry name" value="PRK00015.1-4"/>
    <property type="match status" value="1"/>
</dbReference>
<feature type="binding site" evidence="14 15">
    <location>
        <position position="9"/>
    </location>
    <ligand>
        <name>a divalent metal cation</name>
        <dbReference type="ChEBI" id="CHEBI:60240"/>
    </ligand>
</feature>
<evidence type="ECO:0000256" key="5">
    <source>
        <dbReference type="ARBA" id="ARBA00007383"/>
    </source>
</evidence>
<protein>
    <recommendedName>
        <fullName evidence="7 14">Ribonuclease HII</fullName>
        <shortName evidence="14">RNase HII</shortName>
        <ecNumber evidence="6 14">3.1.26.4</ecNumber>
    </recommendedName>
</protein>
<dbReference type="GO" id="GO:0003723">
    <property type="term" value="F:RNA binding"/>
    <property type="evidence" value="ECO:0007669"/>
    <property type="project" value="UniProtKB-UniRule"/>
</dbReference>
<evidence type="ECO:0000313" key="18">
    <source>
        <dbReference type="EMBL" id="OPX42495.1"/>
    </source>
</evidence>
<evidence type="ECO:0000256" key="7">
    <source>
        <dbReference type="ARBA" id="ARBA00019179"/>
    </source>
</evidence>
<evidence type="ECO:0000256" key="16">
    <source>
        <dbReference type="RuleBase" id="RU003515"/>
    </source>
</evidence>
<dbReference type="CDD" id="cd07182">
    <property type="entry name" value="RNase_HII_bacteria_HII_like"/>
    <property type="match status" value="1"/>
</dbReference>